<dbReference type="InterPro" id="IPR030995">
    <property type="entry name" value="SoxZ"/>
</dbReference>
<dbReference type="Pfam" id="PF08770">
    <property type="entry name" value="SoxZ"/>
    <property type="match status" value="1"/>
</dbReference>
<name>A0A1I7LVL9_9BURK</name>
<dbReference type="SUPFAM" id="SSF81296">
    <property type="entry name" value="E set domains"/>
    <property type="match status" value="1"/>
</dbReference>
<dbReference type="InterPro" id="IPR013783">
    <property type="entry name" value="Ig-like_fold"/>
</dbReference>
<protein>
    <submittedName>
        <fullName evidence="2">Sulfur-oxidizing protein SoxZ</fullName>
    </submittedName>
</protein>
<dbReference type="Proteomes" id="UP000199391">
    <property type="component" value="Unassembled WGS sequence"/>
</dbReference>
<dbReference type="NCBIfam" id="TIGR04490">
    <property type="entry name" value="SoxZ_true"/>
    <property type="match status" value="1"/>
</dbReference>
<accession>A0A1I7LVL9</accession>
<evidence type="ECO:0000259" key="1">
    <source>
        <dbReference type="Pfam" id="PF08770"/>
    </source>
</evidence>
<proteinExistence type="predicted"/>
<keyword evidence="3" id="KW-1185">Reference proteome</keyword>
<evidence type="ECO:0000313" key="2">
    <source>
        <dbReference type="EMBL" id="SFV13607.1"/>
    </source>
</evidence>
<organism evidence="2 3">
    <name type="scientific">Pseudoduganella namucuonensis</name>
    <dbReference type="NCBI Taxonomy" id="1035707"/>
    <lineage>
        <taxon>Bacteria</taxon>
        <taxon>Pseudomonadati</taxon>
        <taxon>Pseudomonadota</taxon>
        <taxon>Betaproteobacteria</taxon>
        <taxon>Burkholderiales</taxon>
        <taxon>Oxalobacteraceae</taxon>
        <taxon>Telluria group</taxon>
        <taxon>Pseudoduganella</taxon>
    </lineage>
</organism>
<dbReference type="AlphaFoldDB" id="A0A1I7LVL9"/>
<dbReference type="STRING" id="1035707.SAMN05216552_103942"/>
<dbReference type="RefSeq" id="WP_093559596.1">
    <property type="nucleotide sequence ID" value="NZ_FPBO01000039.1"/>
</dbReference>
<dbReference type="OrthoDB" id="9795530at2"/>
<dbReference type="EMBL" id="FPBO01000039">
    <property type="protein sequence ID" value="SFV13607.1"/>
    <property type="molecule type" value="Genomic_DNA"/>
</dbReference>
<dbReference type="InterPro" id="IPR014756">
    <property type="entry name" value="Ig_E-set"/>
</dbReference>
<dbReference type="Gene3D" id="2.60.40.10">
    <property type="entry name" value="Immunoglobulins"/>
    <property type="match status" value="1"/>
</dbReference>
<evidence type="ECO:0000313" key="3">
    <source>
        <dbReference type="Proteomes" id="UP000199391"/>
    </source>
</evidence>
<feature type="domain" description="Sulphur oxidation protein SoxZ" evidence="1">
    <location>
        <begin position="9"/>
        <end position="101"/>
    </location>
</feature>
<reference evidence="3" key="1">
    <citation type="submission" date="2016-10" db="EMBL/GenBank/DDBJ databases">
        <authorList>
            <person name="Varghese N."/>
            <person name="Submissions S."/>
        </authorList>
    </citation>
    <scope>NUCLEOTIDE SEQUENCE [LARGE SCALE GENOMIC DNA]</scope>
    <source>
        <strain evidence="3">CGMCC 1.11014</strain>
    </source>
</reference>
<sequence length="108" mass="11770">MARALIHMPATARKGEVIEIRALIGHPMETGYRPGADGKLLPRDILTRFTCRYNGEVVFSAELHPAVSANPYIAFHTVATESGTLEFSWQGDSGFAQTEKMPIAVDAP</sequence>
<dbReference type="InterPro" id="IPR014880">
    <property type="entry name" value="SoxZ_dom"/>
</dbReference>
<gene>
    <name evidence="2" type="ORF">SAMN05216552_103942</name>
</gene>